<dbReference type="GO" id="GO:0006313">
    <property type="term" value="P:DNA transposition"/>
    <property type="evidence" value="ECO:0007669"/>
    <property type="project" value="InterPro"/>
</dbReference>
<proteinExistence type="predicted"/>
<dbReference type="OrthoDB" id="8548768at2"/>
<sequence length="185" mass="20523">MHAGVRCAMNQRKELEHLCRYITRPAIANERLALNSAGQVVLTLKTPYRDGTTHIVMSPLEFMQRLAALVPRPRLNLIRFHGVLAPNAKLRAEIIPDGMKNKSKPTDANDDVPQSTTSVRISWARLLKRVFDIDIEHCPHCGGTLKIIAAILESGAITKILDHLGLPARAPPRSPAQAFELFEPT</sequence>
<dbReference type="EMBL" id="PXXU01000140">
    <property type="protein sequence ID" value="PSJ15812.1"/>
    <property type="molecule type" value="Genomic_DNA"/>
</dbReference>
<evidence type="ECO:0000313" key="3">
    <source>
        <dbReference type="Proteomes" id="UP000241912"/>
    </source>
</evidence>
<evidence type="ECO:0000259" key="1">
    <source>
        <dbReference type="Pfam" id="PF04986"/>
    </source>
</evidence>
<dbReference type="Pfam" id="PF04986">
    <property type="entry name" value="Y2_Tnp"/>
    <property type="match status" value="1"/>
</dbReference>
<gene>
    <name evidence="2" type="ORF">C7H79_16965</name>
</gene>
<dbReference type="GO" id="GO:0004803">
    <property type="term" value="F:transposase activity"/>
    <property type="evidence" value="ECO:0007669"/>
    <property type="project" value="InterPro"/>
</dbReference>
<dbReference type="AlphaFoldDB" id="A0A2P7NQS1"/>
<dbReference type="InterPro" id="IPR007069">
    <property type="entry name" value="Transposase_32"/>
</dbReference>
<dbReference type="Proteomes" id="UP000241912">
    <property type="component" value="Unassembled WGS sequence"/>
</dbReference>
<reference evidence="2 3" key="1">
    <citation type="submission" date="2018-03" db="EMBL/GenBank/DDBJ databases">
        <title>Draft genome of Nitrosomonas supralitoralis APG5.</title>
        <authorList>
            <person name="Urakawa H."/>
            <person name="Lopez J.V."/>
        </authorList>
    </citation>
    <scope>NUCLEOTIDE SEQUENCE [LARGE SCALE GENOMIC DNA]</scope>
    <source>
        <strain evidence="2 3">APG5</strain>
    </source>
</reference>
<dbReference type="GO" id="GO:0003677">
    <property type="term" value="F:DNA binding"/>
    <property type="evidence" value="ECO:0007669"/>
    <property type="project" value="InterPro"/>
</dbReference>
<accession>A0A2P7NQS1</accession>
<feature type="domain" description="Transposase IS801/IS1294" evidence="1">
    <location>
        <begin position="6"/>
        <end position="87"/>
    </location>
</feature>
<name>A0A2P7NQS1_9PROT</name>
<protein>
    <recommendedName>
        <fullName evidence="1">Transposase IS801/IS1294 domain-containing protein</fullName>
    </recommendedName>
</protein>
<evidence type="ECO:0000313" key="2">
    <source>
        <dbReference type="EMBL" id="PSJ15812.1"/>
    </source>
</evidence>
<keyword evidence="3" id="KW-1185">Reference proteome</keyword>
<comment type="caution">
    <text evidence="2">The sequence shown here is derived from an EMBL/GenBank/DDBJ whole genome shotgun (WGS) entry which is preliminary data.</text>
</comment>
<organism evidence="2 3">
    <name type="scientific">Nitrosomonas supralitoralis</name>
    <dbReference type="NCBI Taxonomy" id="2116706"/>
    <lineage>
        <taxon>Bacteria</taxon>
        <taxon>Pseudomonadati</taxon>
        <taxon>Pseudomonadota</taxon>
        <taxon>Betaproteobacteria</taxon>
        <taxon>Nitrosomonadales</taxon>
        <taxon>Nitrosomonadaceae</taxon>
        <taxon>Nitrosomonas</taxon>
    </lineage>
</organism>